<keyword evidence="6" id="KW-0489">Methyltransferase</keyword>
<feature type="transmembrane region" description="Helical" evidence="5">
    <location>
        <begin position="91"/>
        <end position="110"/>
    </location>
</feature>
<dbReference type="InterPro" id="IPR007318">
    <property type="entry name" value="Phopholipid_MeTrfase"/>
</dbReference>
<evidence type="ECO:0000313" key="6">
    <source>
        <dbReference type="EMBL" id="TFV30166.1"/>
    </source>
</evidence>
<keyword evidence="2 5" id="KW-0812">Transmembrane</keyword>
<evidence type="ECO:0000256" key="4">
    <source>
        <dbReference type="ARBA" id="ARBA00023136"/>
    </source>
</evidence>
<sequence length="169" mass="18421">MTRGLAALGSAVFFLIAPTTVAGVVPWSISRWHLQAPFFDLQLIRWFGVVLILLSIPVLVETFTRFALQGGGTPAPVAPPQHLVITGPNRYVRNPIYLALVAIVLGQGLILGNTGLLVYGALLWIAFHVFVLAYEEPTLRRTFGAEYDTYCANVSRWLPRLPGSTSASS</sequence>
<evidence type="ECO:0000256" key="5">
    <source>
        <dbReference type="SAM" id="Phobius"/>
    </source>
</evidence>
<evidence type="ECO:0000256" key="1">
    <source>
        <dbReference type="ARBA" id="ARBA00004127"/>
    </source>
</evidence>
<keyword evidence="6" id="KW-0808">Transferase</keyword>
<comment type="caution">
    <text evidence="6">The sequence shown here is derived from an EMBL/GenBank/DDBJ whole genome shotgun (WGS) entry which is preliminary data.</text>
</comment>
<evidence type="ECO:0000313" key="7">
    <source>
        <dbReference type="Proteomes" id="UP000298225"/>
    </source>
</evidence>
<dbReference type="OrthoDB" id="7210610at2"/>
<dbReference type="AlphaFoldDB" id="A0A4Y9KPV4"/>
<name>A0A4Y9KPV4_9BRAD</name>
<dbReference type="GO" id="GO:0012505">
    <property type="term" value="C:endomembrane system"/>
    <property type="evidence" value="ECO:0007669"/>
    <property type="project" value="UniProtKB-SubCell"/>
</dbReference>
<keyword evidence="3 5" id="KW-1133">Transmembrane helix</keyword>
<dbReference type="Gene3D" id="1.20.120.1630">
    <property type="match status" value="1"/>
</dbReference>
<gene>
    <name evidence="6" type="ORF">E4K66_36445</name>
</gene>
<dbReference type="EMBL" id="SPQU01000040">
    <property type="protein sequence ID" value="TFV30166.1"/>
    <property type="molecule type" value="Genomic_DNA"/>
</dbReference>
<dbReference type="GO" id="GO:0032259">
    <property type="term" value="P:methylation"/>
    <property type="evidence" value="ECO:0007669"/>
    <property type="project" value="UniProtKB-KW"/>
</dbReference>
<accession>A0A4Y9KPV4</accession>
<keyword evidence="7" id="KW-1185">Reference proteome</keyword>
<dbReference type="Proteomes" id="UP000298225">
    <property type="component" value="Unassembled WGS sequence"/>
</dbReference>
<dbReference type="RefSeq" id="WP_135171708.1">
    <property type="nucleotide sequence ID" value="NZ_SPQU01000040.1"/>
</dbReference>
<reference evidence="6 7" key="1">
    <citation type="submission" date="2019-03" db="EMBL/GenBank/DDBJ databases">
        <title>Bradyrhizobium strains diversity isolated from Chamaecrista fasciculata.</title>
        <authorList>
            <person name="Urquiaga M.C.O."/>
            <person name="Hungria M."/>
            <person name="Delamuta J.R.M."/>
        </authorList>
    </citation>
    <scope>NUCLEOTIDE SEQUENCE [LARGE SCALE GENOMIC DNA]</scope>
    <source>
        <strain evidence="6 7">CNPSo 3424</strain>
    </source>
</reference>
<evidence type="ECO:0000256" key="2">
    <source>
        <dbReference type="ARBA" id="ARBA00022692"/>
    </source>
</evidence>
<feature type="transmembrane region" description="Helical" evidence="5">
    <location>
        <begin position="116"/>
        <end position="134"/>
    </location>
</feature>
<keyword evidence="4 5" id="KW-0472">Membrane</keyword>
<feature type="transmembrane region" description="Helical" evidence="5">
    <location>
        <begin position="43"/>
        <end position="60"/>
    </location>
</feature>
<dbReference type="Pfam" id="PF04191">
    <property type="entry name" value="PEMT"/>
    <property type="match status" value="1"/>
</dbReference>
<organism evidence="6 7">
    <name type="scientific">Bradyrhizobium frederickii</name>
    <dbReference type="NCBI Taxonomy" id="2560054"/>
    <lineage>
        <taxon>Bacteria</taxon>
        <taxon>Pseudomonadati</taxon>
        <taxon>Pseudomonadota</taxon>
        <taxon>Alphaproteobacteria</taxon>
        <taxon>Hyphomicrobiales</taxon>
        <taxon>Nitrobacteraceae</taxon>
        <taxon>Bradyrhizobium</taxon>
    </lineage>
</organism>
<evidence type="ECO:0000256" key="3">
    <source>
        <dbReference type="ARBA" id="ARBA00022989"/>
    </source>
</evidence>
<protein>
    <submittedName>
        <fullName evidence="6">Isoprenylcysteine carboxylmethyltransferase family protein</fullName>
    </submittedName>
</protein>
<dbReference type="GO" id="GO:0008168">
    <property type="term" value="F:methyltransferase activity"/>
    <property type="evidence" value="ECO:0007669"/>
    <property type="project" value="UniProtKB-KW"/>
</dbReference>
<proteinExistence type="predicted"/>
<comment type="subcellular location">
    <subcellularLocation>
        <location evidence="1">Endomembrane system</location>
        <topology evidence="1">Multi-pass membrane protein</topology>
    </subcellularLocation>
</comment>